<evidence type="ECO:0000256" key="4">
    <source>
        <dbReference type="ARBA" id="ARBA00023163"/>
    </source>
</evidence>
<dbReference type="PANTHER" id="PTHR30126:SF94">
    <property type="entry name" value="LYSR FAMILY TRANSCRIPTIONAL REGULATOR"/>
    <property type="match status" value="1"/>
</dbReference>
<reference evidence="6 7" key="1">
    <citation type="submission" date="2020-01" db="EMBL/GenBank/DDBJ databases">
        <title>Whole genome and functional gene identification of agarase of Vibrio HN897.</title>
        <authorList>
            <person name="Liu Y."/>
            <person name="Zhao Z."/>
        </authorList>
    </citation>
    <scope>NUCLEOTIDE SEQUENCE [LARGE SCALE GENOMIC DNA]</scope>
    <source>
        <strain evidence="6 7">HN897</strain>
    </source>
</reference>
<keyword evidence="2" id="KW-0805">Transcription regulation</keyword>
<dbReference type="SUPFAM" id="SSF53850">
    <property type="entry name" value="Periplasmic binding protein-like II"/>
    <property type="match status" value="1"/>
</dbReference>
<evidence type="ECO:0000256" key="3">
    <source>
        <dbReference type="ARBA" id="ARBA00023125"/>
    </source>
</evidence>
<gene>
    <name evidence="6" type="ORF">GT360_16525</name>
</gene>
<dbReference type="InterPro" id="IPR036388">
    <property type="entry name" value="WH-like_DNA-bd_sf"/>
</dbReference>
<dbReference type="SUPFAM" id="SSF46785">
    <property type="entry name" value="Winged helix' DNA-binding domain"/>
    <property type="match status" value="1"/>
</dbReference>
<organism evidence="6 7">
    <name type="scientific">Vibrio astriarenae</name>
    <dbReference type="NCBI Taxonomy" id="1481923"/>
    <lineage>
        <taxon>Bacteria</taxon>
        <taxon>Pseudomonadati</taxon>
        <taxon>Pseudomonadota</taxon>
        <taxon>Gammaproteobacteria</taxon>
        <taxon>Vibrionales</taxon>
        <taxon>Vibrionaceae</taxon>
        <taxon>Vibrio</taxon>
    </lineage>
</organism>
<protein>
    <submittedName>
        <fullName evidence="6">LysR family transcriptional regulator</fullName>
    </submittedName>
</protein>
<evidence type="ECO:0000313" key="7">
    <source>
        <dbReference type="Proteomes" id="UP000464262"/>
    </source>
</evidence>
<dbReference type="InterPro" id="IPR000847">
    <property type="entry name" value="LysR_HTH_N"/>
</dbReference>
<comment type="similarity">
    <text evidence="1">Belongs to the LysR transcriptional regulatory family.</text>
</comment>
<dbReference type="RefSeq" id="WP_164650061.1">
    <property type="nucleotide sequence ID" value="NZ_CP047476.1"/>
</dbReference>
<dbReference type="KEGG" id="vas:GT360_16525"/>
<evidence type="ECO:0000256" key="1">
    <source>
        <dbReference type="ARBA" id="ARBA00009437"/>
    </source>
</evidence>
<keyword evidence="7" id="KW-1185">Reference proteome</keyword>
<dbReference type="Pfam" id="PF00126">
    <property type="entry name" value="HTH_1"/>
    <property type="match status" value="1"/>
</dbReference>
<evidence type="ECO:0000313" key="6">
    <source>
        <dbReference type="EMBL" id="QIA65161.1"/>
    </source>
</evidence>
<feature type="domain" description="HTH lysR-type" evidence="5">
    <location>
        <begin position="5"/>
        <end position="62"/>
    </location>
</feature>
<proteinExistence type="inferred from homology"/>
<dbReference type="GO" id="GO:0003700">
    <property type="term" value="F:DNA-binding transcription factor activity"/>
    <property type="evidence" value="ECO:0007669"/>
    <property type="project" value="InterPro"/>
</dbReference>
<dbReference type="EMBL" id="CP047476">
    <property type="protein sequence ID" value="QIA65161.1"/>
    <property type="molecule type" value="Genomic_DNA"/>
</dbReference>
<evidence type="ECO:0000256" key="2">
    <source>
        <dbReference type="ARBA" id="ARBA00023015"/>
    </source>
</evidence>
<dbReference type="InterPro" id="IPR036390">
    <property type="entry name" value="WH_DNA-bd_sf"/>
</dbReference>
<dbReference type="AlphaFoldDB" id="A0A7Z2YF93"/>
<keyword evidence="4" id="KW-0804">Transcription</keyword>
<dbReference type="GO" id="GO:0000976">
    <property type="term" value="F:transcription cis-regulatory region binding"/>
    <property type="evidence" value="ECO:0007669"/>
    <property type="project" value="TreeGrafter"/>
</dbReference>
<name>A0A7Z2YF93_9VIBR</name>
<dbReference type="Gene3D" id="1.10.10.10">
    <property type="entry name" value="Winged helix-like DNA-binding domain superfamily/Winged helix DNA-binding domain"/>
    <property type="match status" value="1"/>
</dbReference>
<dbReference type="Gene3D" id="3.40.190.290">
    <property type="match status" value="1"/>
</dbReference>
<accession>A0A7Z2YF93</accession>
<keyword evidence="3" id="KW-0238">DNA-binding</keyword>
<dbReference type="PANTHER" id="PTHR30126">
    <property type="entry name" value="HTH-TYPE TRANSCRIPTIONAL REGULATOR"/>
    <property type="match status" value="1"/>
</dbReference>
<evidence type="ECO:0000259" key="5">
    <source>
        <dbReference type="PROSITE" id="PS50931"/>
    </source>
</evidence>
<dbReference type="InterPro" id="IPR005119">
    <property type="entry name" value="LysR_subst-bd"/>
</dbReference>
<dbReference type="PROSITE" id="PS50931">
    <property type="entry name" value="HTH_LYSR"/>
    <property type="match status" value="1"/>
</dbReference>
<dbReference type="Pfam" id="PF03466">
    <property type="entry name" value="LysR_substrate"/>
    <property type="match status" value="1"/>
</dbReference>
<dbReference type="Proteomes" id="UP000464262">
    <property type="component" value="Chromosome 2"/>
</dbReference>
<sequence length="313" mass="35096">MASTITIKQLRVFTQVSQHGTLSEAAKCLFISKAAVSIALSDLEKQLGHSVFDRINNRLVINQQGIQLLPLADEIIARHAEIESLGQRSNPFSGSIKLGASQTIGNHLLPYMLASFSQQTGNFSTQKEESQLFVDSDIRITNNETLCRQVLEYKVDVGLTEGEVKHPDLVTLPFAQDEMLVICPKQSLHSGKRNIDLAQLSGQRWILRETGSGSRDYFLNHLAPSLTHWQEAYQFSSTSAIINGVSAGLGYSCMSNHALDSSRVTDNIGKVYLREPLLRQYSIVLHKQKYRTPLLNHFIEFVKNWHTKKVFSI</sequence>